<dbReference type="Pfam" id="PF13411">
    <property type="entry name" value="MerR_1"/>
    <property type="match status" value="1"/>
</dbReference>
<dbReference type="RefSeq" id="WP_166533842.1">
    <property type="nucleotide sequence ID" value="NZ_VNHW01000009.1"/>
</dbReference>
<dbReference type="PANTHER" id="PTHR30204">
    <property type="entry name" value="REDOX-CYCLING DRUG-SENSING TRANSCRIPTIONAL ACTIVATOR SOXR"/>
    <property type="match status" value="1"/>
</dbReference>
<accession>A0A5S5CU09</accession>
<sequence length="352" mass="37593">MDAEGHLDLDLLTIGSFARAVGLPTSALRHYDECGLLVPARTDASTGYRYYTPALEQRGRLIAMMRGVGVPIEQMRLVLDGDAEQARDVLAGLAAGREQEALRTREALGEVLTRLERQRPQPAVRLRASGPVLAAALQQVRTAADTAAASPLAAVLLDARDGLLDVVATNRHWLARRVLGVRAEGDGEARVVLGLPTVDDLVDRLERSREVDLVLRAGEGLTVATGADALEIAGDPRPYPSYRLVLDALDPPGSTVLVPAESLVRAVTRAHRAVVLLRYGERFRVGDVEVPAVVAGAGLEVGFRSSLLLRALGSCVGRKVQVDISAADRPAVLTSPDQPGFEALVMPTLERP</sequence>
<dbReference type="PROSITE" id="PS50937">
    <property type="entry name" value="HTH_MERR_2"/>
    <property type="match status" value="1"/>
</dbReference>
<dbReference type="PANTHER" id="PTHR30204:SF97">
    <property type="entry name" value="MERR FAMILY REGULATORY PROTEIN"/>
    <property type="match status" value="1"/>
</dbReference>
<feature type="domain" description="HTH merR-type" evidence="2">
    <location>
        <begin position="11"/>
        <end position="81"/>
    </location>
</feature>
<dbReference type="Gene3D" id="1.10.1660.10">
    <property type="match status" value="1"/>
</dbReference>
<dbReference type="SMART" id="SM00422">
    <property type="entry name" value="HTH_MERR"/>
    <property type="match status" value="1"/>
</dbReference>
<dbReference type="GO" id="GO:0003677">
    <property type="term" value="F:DNA binding"/>
    <property type="evidence" value="ECO:0007669"/>
    <property type="project" value="UniProtKB-KW"/>
</dbReference>
<gene>
    <name evidence="3" type="ORF">BD833_10970</name>
</gene>
<dbReference type="SUPFAM" id="SSF55979">
    <property type="entry name" value="DNA clamp"/>
    <property type="match status" value="2"/>
</dbReference>
<evidence type="ECO:0000259" key="2">
    <source>
        <dbReference type="PROSITE" id="PS50937"/>
    </source>
</evidence>
<evidence type="ECO:0000256" key="1">
    <source>
        <dbReference type="ARBA" id="ARBA00023125"/>
    </source>
</evidence>
<reference evidence="3 4" key="1">
    <citation type="submission" date="2019-07" db="EMBL/GenBank/DDBJ databases">
        <title>Genomic Encyclopedia of Archaeal and Bacterial Type Strains, Phase II (KMG-II): from individual species to whole genera.</title>
        <authorList>
            <person name="Goeker M."/>
        </authorList>
    </citation>
    <scope>NUCLEOTIDE SEQUENCE [LARGE SCALE GENOMIC DNA]</scope>
    <source>
        <strain evidence="3 4">DSM 46842</strain>
    </source>
</reference>
<dbReference type="Proteomes" id="UP000322499">
    <property type="component" value="Unassembled WGS sequence"/>
</dbReference>
<dbReference type="InterPro" id="IPR009061">
    <property type="entry name" value="DNA-bd_dom_put_sf"/>
</dbReference>
<dbReference type="SUPFAM" id="SSF46955">
    <property type="entry name" value="Putative DNA-binding domain"/>
    <property type="match status" value="1"/>
</dbReference>
<dbReference type="EMBL" id="VNHW01000009">
    <property type="protein sequence ID" value="TYP86468.1"/>
    <property type="molecule type" value="Genomic_DNA"/>
</dbReference>
<organism evidence="3 4">
    <name type="scientific">Blastococcus xanthinilyticus</name>
    <dbReference type="NCBI Taxonomy" id="1564164"/>
    <lineage>
        <taxon>Bacteria</taxon>
        <taxon>Bacillati</taxon>
        <taxon>Actinomycetota</taxon>
        <taxon>Actinomycetes</taxon>
        <taxon>Geodermatophilales</taxon>
        <taxon>Geodermatophilaceae</taxon>
        <taxon>Blastococcus</taxon>
    </lineage>
</organism>
<dbReference type="InterPro" id="IPR046938">
    <property type="entry name" value="DNA_clamp_sf"/>
</dbReference>
<dbReference type="Gene3D" id="3.10.150.10">
    <property type="entry name" value="DNA Polymerase III, subunit A, domain 2"/>
    <property type="match status" value="2"/>
</dbReference>
<keyword evidence="4" id="KW-1185">Reference proteome</keyword>
<protein>
    <submittedName>
        <fullName evidence="3">DNA-binding transcriptional MerR regulator</fullName>
    </submittedName>
</protein>
<dbReference type="AlphaFoldDB" id="A0A5S5CU09"/>
<proteinExistence type="predicted"/>
<dbReference type="InterPro" id="IPR000551">
    <property type="entry name" value="MerR-type_HTH_dom"/>
</dbReference>
<keyword evidence="1 3" id="KW-0238">DNA-binding</keyword>
<evidence type="ECO:0000313" key="4">
    <source>
        <dbReference type="Proteomes" id="UP000322499"/>
    </source>
</evidence>
<name>A0A5S5CU09_9ACTN</name>
<dbReference type="InterPro" id="IPR047057">
    <property type="entry name" value="MerR_fam"/>
</dbReference>
<dbReference type="GO" id="GO:0003700">
    <property type="term" value="F:DNA-binding transcription factor activity"/>
    <property type="evidence" value="ECO:0007669"/>
    <property type="project" value="InterPro"/>
</dbReference>
<evidence type="ECO:0000313" key="3">
    <source>
        <dbReference type="EMBL" id="TYP86468.1"/>
    </source>
</evidence>
<comment type="caution">
    <text evidence="3">The sequence shown here is derived from an EMBL/GenBank/DDBJ whole genome shotgun (WGS) entry which is preliminary data.</text>
</comment>